<name>Q3S1L6_CAEEL</name>
<dbReference type="PANTHER" id="PTHR15854:SF2">
    <property type="entry name" value="MARVEL DOMAIN-CONTAINING PROTEIN-RELATED"/>
    <property type="match status" value="1"/>
</dbReference>
<feature type="transmembrane region" description="Helical" evidence="2">
    <location>
        <begin position="125"/>
        <end position="148"/>
    </location>
</feature>
<accession>Q3S1L6</accession>
<reference evidence="3 4" key="1">
    <citation type="journal article" date="1998" name="Science">
        <title>Genome sequence of the nematode C. elegans: a platform for investigating biology.</title>
        <authorList>
            <consortium name="The C. elegans sequencing consortium"/>
            <person name="Sulson J.E."/>
            <person name="Waterston R."/>
        </authorList>
    </citation>
    <scope>NUCLEOTIDE SEQUENCE [LARGE SCALE GENOMIC DNA]</scope>
    <source>
        <strain evidence="3 4">Bristol N2</strain>
    </source>
</reference>
<keyword evidence="2" id="KW-1133">Transmembrane helix</keyword>
<organism evidence="3 4">
    <name type="scientific">Caenorhabditis elegans</name>
    <dbReference type="NCBI Taxonomy" id="6239"/>
    <lineage>
        <taxon>Eukaryota</taxon>
        <taxon>Metazoa</taxon>
        <taxon>Ecdysozoa</taxon>
        <taxon>Nematoda</taxon>
        <taxon>Chromadorea</taxon>
        <taxon>Rhabditida</taxon>
        <taxon>Rhabditina</taxon>
        <taxon>Rhabditomorpha</taxon>
        <taxon>Rhabditoidea</taxon>
        <taxon>Rhabditidae</taxon>
        <taxon>Peloderinae</taxon>
        <taxon>Caenorhabditis</taxon>
    </lineage>
</organism>
<feature type="transmembrane region" description="Helical" evidence="2">
    <location>
        <begin position="168"/>
        <end position="188"/>
    </location>
</feature>
<protein>
    <submittedName>
        <fullName evidence="3">MARVEL domain-containing protein</fullName>
    </submittedName>
</protein>
<dbReference type="HOGENOM" id="CLU_077777_0_0_1"/>
<evidence type="ECO:0000313" key="4">
    <source>
        <dbReference type="Proteomes" id="UP000001940"/>
    </source>
</evidence>
<sequence>MLPIINPPAQDQSDSTSHNSANYLSLTTNNSNYINRNSESSPQYTGTRNSSLSINYPESKERCNNDLLIPCHLMPPRDPYASRLSTSSAWSSIRLSVLSLSRVFFLKPCSKHKCCLGCISLRDAIPLICTVEIFALVFCATIAIDFWINDGKTFYTDNFQGYGAQIALSYFAFLFLSIAIILFTLSMWKSRRRNWYFIHVIWQWTIIEFFAFFIYIIMTWTKPPRDSQNGILMPSACVLIGVTLFAALVETWWLIIFVDAMLFERSNDLYGSRRASNENREDLESESSNSPTPVRPSIQIKEV</sequence>
<keyword evidence="4" id="KW-1185">Reference proteome</keyword>
<dbReference type="Bgee" id="WBGene00044557">
    <property type="expression patterns" value="Expressed in larva"/>
</dbReference>
<keyword evidence="2" id="KW-0812">Transmembrane</keyword>
<feature type="region of interest" description="Disordered" evidence="1">
    <location>
        <begin position="278"/>
        <end position="303"/>
    </location>
</feature>
<proteinExistence type="predicted"/>
<feature type="transmembrane region" description="Helical" evidence="2">
    <location>
        <begin position="195"/>
        <end position="218"/>
    </location>
</feature>
<feature type="transmembrane region" description="Helical" evidence="2">
    <location>
        <begin position="238"/>
        <end position="263"/>
    </location>
</feature>
<feature type="region of interest" description="Disordered" evidence="1">
    <location>
        <begin position="32"/>
        <end position="51"/>
    </location>
</feature>
<evidence type="ECO:0000256" key="2">
    <source>
        <dbReference type="SAM" id="Phobius"/>
    </source>
</evidence>
<evidence type="ECO:0000313" key="3">
    <source>
        <dbReference type="EMBL" id="CCD70628.2"/>
    </source>
</evidence>
<dbReference type="PANTHER" id="PTHR15854">
    <property type="entry name" value="THAP4 PROTEIN"/>
    <property type="match status" value="1"/>
</dbReference>
<dbReference type="WormBase" id="ZC13.10">
    <property type="protein sequence ID" value="CE53512"/>
    <property type="gene ID" value="WBGene00044557"/>
</dbReference>
<dbReference type="AGR" id="WB:WBGene00044557"/>
<feature type="compositionally biased region" description="Polar residues" evidence="1">
    <location>
        <begin position="9"/>
        <end position="21"/>
    </location>
</feature>
<dbReference type="Proteomes" id="UP000001940">
    <property type="component" value="Chromosome X"/>
</dbReference>
<dbReference type="FunCoup" id="Q3S1L6">
    <property type="interactions" value="289"/>
</dbReference>
<dbReference type="UCSC" id="ZC13.10">
    <property type="organism name" value="c. elegans"/>
</dbReference>
<dbReference type="InterPro" id="IPR045165">
    <property type="entry name" value="Nitrobindin"/>
</dbReference>
<feature type="region of interest" description="Disordered" evidence="1">
    <location>
        <begin position="1"/>
        <end position="21"/>
    </location>
</feature>
<keyword evidence="2" id="KW-0472">Membrane</keyword>
<dbReference type="AlphaFoldDB" id="Q3S1L6"/>
<gene>
    <name evidence="3" type="ORF">CELE_ZC13.10</name>
    <name evidence="3 5" type="ORF">ZC13.10</name>
</gene>
<dbReference type="PaxDb" id="6239-ZC13.10"/>
<dbReference type="EMBL" id="BX284606">
    <property type="protein sequence ID" value="CCD70628.2"/>
    <property type="molecule type" value="Genomic_DNA"/>
</dbReference>
<evidence type="ECO:0000256" key="1">
    <source>
        <dbReference type="SAM" id="MobiDB-lite"/>
    </source>
</evidence>
<evidence type="ECO:0000313" key="5">
    <source>
        <dbReference type="WormBase" id="ZC13.10"/>
    </source>
</evidence>
<dbReference type="InParanoid" id="Q3S1L6"/>
<dbReference type="OrthoDB" id="5815271at2759"/>
<dbReference type="eggNOG" id="ENOG502TGKY">
    <property type="taxonomic scope" value="Eukaryota"/>
</dbReference>